<dbReference type="GO" id="GO:0016020">
    <property type="term" value="C:membrane"/>
    <property type="evidence" value="ECO:0007669"/>
    <property type="project" value="UniProtKB-SubCell"/>
</dbReference>
<keyword evidence="3 5" id="KW-1133">Transmembrane helix</keyword>
<evidence type="ECO:0000256" key="4">
    <source>
        <dbReference type="ARBA" id="ARBA00023136"/>
    </source>
</evidence>
<name>A0A3S2VQ24_9SPHI</name>
<evidence type="ECO:0000256" key="2">
    <source>
        <dbReference type="ARBA" id="ARBA00022692"/>
    </source>
</evidence>
<dbReference type="EMBL" id="SACK01000001">
    <property type="protein sequence ID" value="RVU02706.1"/>
    <property type="molecule type" value="Genomic_DNA"/>
</dbReference>
<accession>A0A3S2VQ24</accession>
<evidence type="ECO:0000256" key="3">
    <source>
        <dbReference type="ARBA" id="ARBA00022989"/>
    </source>
</evidence>
<keyword evidence="4 5" id="KW-0472">Membrane</keyword>
<feature type="transmembrane region" description="Helical" evidence="5">
    <location>
        <begin position="469"/>
        <end position="490"/>
    </location>
</feature>
<keyword evidence="8" id="KW-1185">Reference proteome</keyword>
<evidence type="ECO:0000256" key="1">
    <source>
        <dbReference type="ARBA" id="ARBA00004141"/>
    </source>
</evidence>
<feature type="transmembrane region" description="Helical" evidence="5">
    <location>
        <begin position="102"/>
        <end position="123"/>
    </location>
</feature>
<reference evidence="7 8" key="1">
    <citation type="submission" date="2019-01" db="EMBL/GenBank/DDBJ databases">
        <authorList>
            <person name="Chen W.-M."/>
        </authorList>
    </citation>
    <scope>NUCLEOTIDE SEQUENCE [LARGE SCALE GENOMIC DNA]</scope>
    <source>
        <strain evidence="7 8">YBJ-36</strain>
    </source>
</reference>
<evidence type="ECO:0000313" key="7">
    <source>
        <dbReference type="EMBL" id="RVU02706.1"/>
    </source>
</evidence>
<dbReference type="InterPro" id="IPR007016">
    <property type="entry name" value="O-antigen_ligase-rel_domated"/>
</dbReference>
<dbReference type="RefSeq" id="WP_127703073.1">
    <property type="nucleotide sequence ID" value="NZ_SACK01000001.1"/>
</dbReference>
<comment type="caution">
    <text evidence="7">The sequence shown here is derived from an EMBL/GenBank/DDBJ whole genome shotgun (WGS) entry which is preliminary data.</text>
</comment>
<protein>
    <submittedName>
        <fullName evidence="7">O-antigen ligase domain-containing protein</fullName>
    </submittedName>
</protein>
<comment type="subcellular location">
    <subcellularLocation>
        <location evidence="1">Membrane</location>
        <topology evidence="1">Multi-pass membrane protein</topology>
    </subcellularLocation>
</comment>
<dbReference type="Pfam" id="PF04932">
    <property type="entry name" value="Wzy_C"/>
    <property type="match status" value="1"/>
</dbReference>
<keyword evidence="2 5" id="KW-0812">Transmembrane</keyword>
<keyword evidence="7" id="KW-0436">Ligase</keyword>
<dbReference type="InterPro" id="IPR051533">
    <property type="entry name" value="WaaL-like"/>
</dbReference>
<feature type="domain" description="O-antigen ligase-related" evidence="6">
    <location>
        <begin position="292"/>
        <end position="424"/>
    </location>
</feature>
<dbReference type="PANTHER" id="PTHR37422">
    <property type="entry name" value="TEICHURONIC ACID BIOSYNTHESIS PROTEIN TUAE"/>
    <property type="match status" value="1"/>
</dbReference>
<feature type="transmembrane region" description="Helical" evidence="5">
    <location>
        <begin position="135"/>
        <end position="153"/>
    </location>
</feature>
<evidence type="ECO:0000259" key="6">
    <source>
        <dbReference type="Pfam" id="PF04932"/>
    </source>
</evidence>
<feature type="transmembrane region" description="Helical" evidence="5">
    <location>
        <begin position="66"/>
        <end position="96"/>
    </location>
</feature>
<feature type="transmembrane region" description="Helical" evidence="5">
    <location>
        <begin position="446"/>
        <end position="463"/>
    </location>
</feature>
<organism evidence="7 8">
    <name type="scientific">Mucilaginibacter limnophilus</name>
    <dbReference type="NCBI Taxonomy" id="1932778"/>
    <lineage>
        <taxon>Bacteria</taxon>
        <taxon>Pseudomonadati</taxon>
        <taxon>Bacteroidota</taxon>
        <taxon>Sphingobacteriia</taxon>
        <taxon>Sphingobacteriales</taxon>
        <taxon>Sphingobacteriaceae</taxon>
        <taxon>Mucilaginibacter</taxon>
    </lineage>
</organism>
<feature type="transmembrane region" description="Helical" evidence="5">
    <location>
        <begin position="195"/>
        <end position="213"/>
    </location>
</feature>
<feature type="transmembrane region" description="Helical" evidence="5">
    <location>
        <begin position="415"/>
        <end position="434"/>
    </location>
</feature>
<evidence type="ECO:0000313" key="8">
    <source>
        <dbReference type="Proteomes" id="UP000282759"/>
    </source>
</evidence>
<proteinExistence type="predicted"/>
<dbReference type="AlphaFoldDB" id="A0A3S2VQ24"/>
<dbReference type="GO" id="GO:0016874">
    <property type="term" value="F:ligase activity"/>
    <property type="evidence" value="ECO:0007669"/>
    <property type="project" value="UniProtKB-KW"/>
</dbReference>
<feature type="transmembrane region" description="Helical" evidence="5">
    <location>
        <begin position="255"/>
        <end position="274"/>
    </location>
</feature>
<sequence>MDNFQLKIDNTRRVNLDADGFTFGLKKISLLDRLNKTSGVAIFLVIAIAIAIGTGLYGVKFTVMILAAAIALPVVAGVLLYPEFGMVVVVMMAYLLFLLTRIGVSGPVGVIMDGLQVLMMVGLAVKQRTEHNWDMLKGPVTTMILVWIGYNVFEFANPAAESRLAWVYTIRTVAIVLLLYFVFLYNIRTIKMVRLLFKIWLALALFAALYGYKQEYIGFSAVEDAYLHSDPAIADLLFIGGHWRKFSIFSDPVSFGYNMVMAAIIGICILEGKFSLWKKIVVGICVCMYLHSMLFSGTRAANPLVPAAMALFAVIKYNKKILMLAILGVFGLIVLINIPTSNPNLVRFQTAFRPNNDDSYNLRKFNQKRIQPFIQSHPIGGGLGATGTWGKRFAPGSYLANFPPDSGYMRIAVELGWIGLIIFCTLMFTIMKTGINNYYRIKNPELKTYCLAMTLVVFAYNIANFPQEALVQYPSNLLFSLAAALISVTYRIDRQQRRPEEAFNEKEVIRYQ</sequence>
<dbReference type="OrthoDB" id="783093at2"/>
<feature type="transmembrane region" description="Helical" evidence="5">
    <location>
        <begin position="40"/>
        <end position="59"/>
    </location>
</feature>
<feature type="transmembrane region" description="Helical" evidence="5">
    <location>
        <begin position="321"/>
        <end position="338"/>
    </location>
</feature>
<evidence type="ECO:0000256" key="5">
    <source>
        <dbReference type="SAM" id="Phobius"/>
    </source>
</evidence>
<dbReference type="PANTHER" id="PTHR37422:SF13">
    <property type="entry name" value="LIPOPOLYSACCHARIDE BIOSYNTHESIS PROTEIN PA4999-RELATED"/>
    <property type="match status" value="1"/>
</dbReference>
<feature type="transmembrane region" description="Helical" evidence="5">
    <location>
        <begin position="165"/>
        <end position="183"/>
    </location>
</feature>
<gene>
    <name evidence="7" type="ORF">EOD41_01840</name>
</gene>
<dbReference type="Proteomes" id="UP000282759">
    <property type="component" value="Unassembled WGS sequence"/>
</dbReference>